<name>Q98156_HHV8</name>
<accession>Q98156</accession>
<dbReference type="EMBL" id="U66522">
    <property type="protein sequence ID" value="AAC55376.1"/>
    <property type="molecule type" value="mRNA"/>
</dbReference>
<organism evidence="1">
    <name type="scientific">Human herpesvirus 8</name>
    <name type="common">HHV-8</name>
    <name type="synonym">Kaposi's sarcoma-associated herpesvirus</name>
    <dbReference type="NCBI Taxonomy" id="37296"/>
    <lineage>
        <taxon>Viruses</taxon>
        <taxon>Duplodnaviria</taxon>
        <taxon>Heunggongvirae</taxon>
        <taxon>Peploviricota</taxon>
        <taxon>Herviviricetes</taxon>
        <taxon>Herpesvirales</taxon>
        <taxon>Orthoherpesviridae</taxon>
        <taxon>Gammaherpesvirinae</taxon>
        <taxon>Rhadinovirus</taxon>
        <taxon>Rhadinovirus humangamma8</taxon>
    </lineage>
</organism>
<reference evidence="1" key="1">
    <citation type="journal article" date="1996" name="Proc. Natl. Acad. Sci. U.S.A.">
        <title>Restricted expression of Kaposi sarcoma-associated herpesvirus (human herpesvirus 8) genes in Kaposi sarcoma.</title>
        <authorList>
            <person name="Zhong W."/>
            <person name="Wang H."/>
            <person name="Herndier B."/>
            <person name="Ganem D."/>
        </authorList>
    </citation>
    <scope>NUCLEOTIDE SEQUENCE</scope>
    <source>
        <strain evidence="1">tumor</strain>
    </source>
</reference>
<dbReference type="PIR" id="JC6158">
    <property type="entry name" value="JC6158"/>
</dbReference>
<proteinExistence type="evidence at transcript level"/>
<evidence type="ECO:0000313" key="1">
    <source>
        <dbReference type="EMBL" id="AAC55376.1"/>
    </source>
</evidence>
<organismHost>
    <name type="scientific">Homo sapiens</name>
    <name type="common">Human</name>
    <dbReference type="NCBI Taxonomy" id="9606"/>
</organismHost>
<protein>
    <submittedName>
        <fullName evidence="1">Unidentified orf</fullName>
    </submittedName>
</protein>
<sequence>MCRASTSATEVGLQQSTFCTQMASALPNHTNGTMAKNTPSECIDLVC</sequence>